<evidence type="ECO:0000313" key="2">
    <source>
        <dbReference type="Proteomes" id="UP000198942"/>
    </source>
</evidence>
<dbReference type="AlphaFoldDB" id="A0A1H8PP67"/>
<sequence>MKYLLVCTFLFAGLFAYGQRAKIIPLDEVEIGNILKENQAIIYGSFIQRLSFWQTGYQQNIRIRNLETNEIFSFVVKPTLRSRKENPFCFFIKPGTYEVVNFYYSKSKWYGTEYNMRPVFRGIDFEINLKNKIDSGFIKQEDLHRIVFKIANNTLTYLGQWHFESGAPSFTNEKATLDKKLKEDYVLLEFEKAVTVLPD</sequence>
<dbReference type="Proteomes" id="UP000198942">
    <property type="component" value="Unassembled WGS sequence"/>
</dbReference>
<gene>
    <name evidence="1" type="ORF">SAMN05192574_10879</name>
</gene>
<dbReference type="STRING" id="551995.SAMN05192574_10879"/>
<keyword evidence="2" id="KW-1185">Reference proteome</keyword>
<name>A0A1H8PP67_9SPHI</name>
<proteinExistence type="predicted"/>
<protein>
    <submittedName>
        <fullName evidence="1">Uncharacterized protein</fullName>
    </submittedName>
</protein>
<dbReference type="OrthoDB" id="1039448at2"/>
<reference evidence="2" key="1">
    <citation type="submission" date="2016-10" db="EMBL/GenBank/DDBJ databases">
        <authorList>
            <person name="Varghese N."/>
            <person name="Submissions S."/>
        </authorList>
    </citation>
    <scope>NUCLEOTIDE SEQUENCE [LARGE SCALE GENOMIC DNA]</scope>
    <source>
        <strain evidence="2">Gh-48</strain>
    </source>
</reference>
<dbReference type="EMBL" id="FOCL01000008">
    <property type="protein sequence ID" value="SEO43498.1"/>
    <property type="molecule type" value="Genomic_DNA"/>
</dbReference>
<dbReference type="RefSeq" id="WP_091215202.1">
    <property type="nucleotide sequence ID" value="NZ_FOCL01000008.1"/>
</dbReference>
<accession>A0A1H8PP67</accession>
<evidence type="ECO:0000313" key="1">
    <source>
        <dbReference type="EMBL" id="SEO43498.1"/>
    </source>
</evidence>
<organism evidence="1 2">
    <name type="scientific">Mucilaginibacter gossypiicola</name>
    <dbReference type="NCBI Taxonomy" id="551995"/>
    <lineage>
        <taxon>Bacteria</taxon>
        <taxon>Pseudomonadati</taxon>
        <taxon>Bacteroidota</taxon>
        <taxon>Sphingobacteriia</taxon>
        <taxon>Sphingobacteriales</taxon>
        <taxon>Sphingobacteriaceae</taxon>
        <taxon>Mucilaginibacter</taxon>
    </lineage>
</organism>